<proteinExistence type="predicted"/>
<accession>A0AC61MRM3</accession>
<keyword evidence="2" id="KW-1185">Reference proteome</keyword>
<dbReference type="EMBL" id="CP066744">
    <property type="protein sequence ID" value="QQK08200.1"/>
    <property type="molecule type" value="Genomic_DNA"/>
</dbReference>
<protein>
    <submittedName>
        <fullName evidence="1">LysR family transcriptional regulator</fullName>
    </submittedName>
</protein>
<evidence type="ECO:0000313" key="2">
    <source>
        <dbReference type="Proteomes" id="UP000595814"/>
    </source>
</evidence>
<evidence type="ECO:0000313" key="1">
    <source>
        <dbReference type="EMBL" id="QQK08200.1"/>
    </source>
</evidence>
<sequence length="295" mass="33942">MEFRQLEIFVSLVENESFSLTAVEMNISQPTVSLQLKQLEEELDTALFIRSTRELKLTDTGQKLYEEAKELISRRDRVIDRFSERKQKKLAIGVSTISGSYILPNILKEYCSKFPNILIDVKETNSAVTIKKVSDYQVDFGIVGMKKENENCEFYPIYEDEFVYICPNTEYYRKLKESNPSISQLAKEPLIIREYGSGIKNNMDRLLATENINVDKLNIVISINDEEIIKKLVSLGLGTSFISKVAVESLEKKGDLITIPLTNYPERFRSLYAVWNKKVNLASHVKDFLNIVIKK</sequence>
<dbReference type="Proteomes" id="UP000595814">
    <property type="component" value="Chromosome"/>
</dbReference>
<gene>
    <name evidence="1" type="ORF">JFY71_01295</name>
</gene>
<organism evidence="1 2">
    <name type="scientific">Miniphocaeibacter halophilus</name>
    <dbReference type="NCBI Taxonomy" id="2931922"/>
    <lineage>
        <taxon>Bacteria</taxon>
        <taxon>Bacillati</taxon>
        <taxon>Bacillota</taxon>
        <taxon>Tissierellia</taxon>
        <taxon>Tissierellales</taxon>
        <taxon>Peptoniphilaceae</taxon>
        <taxon>Miniphocaeibacter</taxon>
    </lineage>
</organism>
<name>A0AC61MRM3_9FIRM</name>
<reference evidence="1 2" key="1">
    <citation type="journal article" date="2022" name="Int. J. Syst. Evol. Microbiol.">
        <title>Miniphocaeibacter halophilus sp. nov., an ammonium-tolerant acetate-producing bacterium isolated from a biogas system.</title>
        <authorList>
            <person name="Schnurer A."/>
            <person name="Singh A."/>
            <person name="Bi S."/>
            <person name="Qiao W."/>
            <person name="Westerholm M."/>
        </authorList>
    </citation>
    <scope>NUCLEOTIDE SEQUENCE [LARGE SCALE GENOMIC DNA]</scope>
    <source>
        <strain evidence="1 2">AMB_01</strain>
    </source>
</reference>